<accession>A0ABP1QFU6</accession>
<protein>
    <submittedName>
        <fullName evidence="1">Uncharacterized protein</fullName>
    </submittedName>
</protein>
<name>A0ABP1QFU6_9HEXA</name>
<gene>
    <name evidence="1" type="ORF">ODALV1_LOCUS10818</name>
</gene>
<proteinExistence type="predicted"/>
<dbReference type="Proteomes" id="UP001642540">
    <property type="component" value="Unassembled WGS sequence"/>
</dbReference>
<comment type="caution">
    <text evidence="1">The sequence shown here is derived from an EMBL/GenBank/DDBJ whole genome shotgun (WGS) entry which is preliminary data.</text>
</comment>
<evidence type="ECO:0000313" key="1">
    <source>
        <dbReference type="EMBL" id="CAL8101366.1"/>
    </source>
</evidence>
<dbReference type="EMBL" id="CAXLJM020000033">
    <property type="protein sequence ID" value="CAL8101366.1"/>
    <property type="molecule type" value="Genomic_DNA"/>
</dbReference>
<keyword evidence="2" id="KW-1185">Reference proteome</keyword>
<sequence>MSAIIKLLLKEDPHLYNEEELSNVIDKYCKDSSFIVFGGKTRAYEFVVDHGKCKTSYIYSFLMFYQFCHKLKTS</sequence>
<reference evidence="1 2" key="1">
    <citation type="submission" date="2024-08" db="EMBL/GenBank/DDBJ databases">
        <authorList>
            <person name="Cucini C."/>
            <person name="Frati F."/>
        </authorList>
    </citation>
    <scope>NUCLEOTIDE SEQUENCE [LARGE SCALE GENOMIC DNA]</scope>
</reference>
<evidence type="ECO:0000313" key="2">
    <source>
        <dbReference type="Proteomes" id="UP001642540"/>
    </source>
</evidence>
<organism evidence="1 2">
    <name type="scientific">Orchesella dallaii</name>
    <dbReference type="NCBI Taxonomy" id="48710"/>
    <lineage>
        <taxon>Eukaryota</taxon>
        <taxon>Metazoa</taxon>
        <taxon>Ecdysozoa</taxon>
        <taxon>Arthropoda</taxon>
        <taxon>Hexapoda</taxon>
        <taxon>Collembola</taxon>
        <taxon>Entomobryomorpha</taxon>
        <taxon>Entomobryoidea</taxon>
        <taxon>Orchesellidae</taxon>
        <taxon>Orchesellinae</taxon>
        <taxon>Orchesella</taxon>
    </lineage>
</organism>